<keyword evidence="10 11" id="KW-0472">Membrane</keyword>
<comment type="similarity">
    <text evidence="2">Belongs to the ABC transporter superfamily. ABCC family. Conjugate transporter (TC 3.A.1.208) subfamily.</text>
</comment>
<organism evidence="14 15">
    <name type="scientific">Batillaria attramentaria</name>
    <dbReference type="NCBI Taxonomy" id="370345"/>
    <lineage>
        <taxon>Eukaryota</taxon>
        <taxon>Metazoa</taxon>
        <taxon>Spiralia</taxon>
        <taxon>Lophotrochozoa</taxon>
        <taxon>Mollusca</taxon>
        <taxon>Gastropoda</taxon>
        <taxon>Caenogastropoda</taxon>
        <taxon>Sorbeoconcha</taxon>
        <taxon>Cerithioidea</taxon>
        <taxon>Batillariidae</taxon>
        <taxon>Batillaria</taxon>
    </lineage>
</organism>
<evidence type="ECO:0000256" key="1">
    <source>
        <dbReference type="ARBA" id="ARBA00004128"/>
    </source>
</evidence>
<evidence type="ECO:0000259" key="13">
    <source>
        <dbReference type="PROSITE" id="PS50929"/>
    </source>
</evidence>
<dbReference type="InterPro" id="IPR011527">
    <property type="entry name" value="ABC1_TM_dom"/>
</dbReference>
<dbReference type="PROSITE" id="PS00211">
    <property type="entry name" value="ABC_TRANSPORTER_1"/>
    <property type="match status" value="2"/>
</dbReference>
<dbReference type="FunFam" id="3.40.50.300:FF:000074">
    <property type="entry name" value="Multidrug resistance-associated protein 5 isoform 1"/>
    <property type="match status" value="1"/>
</dbReference>
<evidence type="ECO:0000256" key="7">
    <source>
        <dbReference type="ARBA" id="ARBA00022741"/>
    </source>
</evidence>
<keyword evidence="8" id="KW-0067">ATP-binding</keyword>
<dbReference type="Gene3D" id="3.40.50.300">
    <property type="entry name" value="P-loop containing nucleotide triphosphate hydrolases"/>
    <property type="match status" value="2"/>
</dbReference>
<evidence type="ECO:0000256" key="2">
    <source>
        <dbReference type="ARBA" id="ARBA00009726"/>
    </source>
</evidence>
<keyword evidence="3" id="KW-0813">Transport</keyword>
<feature type="transmembrane region" description="Helical" evidence="11">
    <location>
        <begin position="953"/>
        <end position="975"/>
    </location>
</feature>
<evidence type="ECO:0000256" key="8">
    <source>
        <dbReference type="ARBA" id="ARBA00022840"/>
    </source>
</evidence>
<sequence>MTQQSQNTTFDGSGNEPLTGFDAFCGEVFWEESRQHRSPPLPFAGLNAAKLVSKFLEELNVRCQGTSSLAVLGVVYLLDRVGSGQPGVAGYVGDTLLLINMAAAAILTQYERKRGVVTSSVAFIFWCIKLVMDIIPLYSFIMLQLYDTNVFRFVIFVLMYLLTLTMVVLYSFAEGTPTSKRGYKTLGSTPCPETSASFLSQLTFAWLTKLIILGYKRDIEISDLWDLNPREQSDKLVPPFERLWAAEVERCMSKGEEPSVRYKTGGNSSKRGAVVVNERSLLRERPESAPSYTDFFDVTPSSSYRFKSRPSLHRVLWQQFQVSMVICIAQKIISDISLFVSPLILGELIRFISNRSPEREWIGYVLALGLMVSGLLKTIFFATAMYRSWLTGMHIKAVLISAVYNKALRISNESKKVYTQGEIVNLMSVDTQRMQEFMTRVFFGITTPLQIIIALVLIYVTVGASVFTGFVILVLLVPFNGYVAGLQRKFQERNLGFKDVRVKLVNEILNGIKVLKLYAWEPSFEKRVGDIRIKEILYLLKIAILYLVTGLCWNIAPFLVTLATFATFVLSQPNAFLDPSTAFVTLSLFNILRTPMDFLSTMISFSVQANVSLKRINKFLCADEMDFNNVQHVADSAYAIRVENASFSWGATPRPTLSNIQLQIPEGRLVAVVGQVGAGKSSIINAILGEMDKLKGRVTIKGSVAYVAQQAWIQNATVRDNILFNKAYREDKYRMILKACELERDLEILSAGDMTEIGEKGINLSGGQKQRVSVARAVYSDSDVFLLDDPLSAVDSHVGKAIFKNVIGPKGLLQKKTRVLVTHGVHWLPMVDEIVVLMDGRISEVGSYTKLIEHDVREMKLKILEQVEYVTSDGATSGDEIRARLRQKSTGKRKSITLERSVSRDLKVKEKLDASGKVREQKSQGQLISDEKLETGKSQWGSEVFIQTNHDYLLYYGLMGVAQLVMLLVYNYFYWTRMVYAGQKLHDDLIRRLFRAPMAFFDTTPLGRIMNRVSRDIEIVDGLLPLIFRDFLSTFVLVLVTLIVILIQTPIFAAVLVPLCILYYYIQRFYIPTARQVKRIESVTRSPIFSHFSETLSGAATIRAFRATERFIAESKTRVDRNQVFYFASACSLRWLQMNLDGLANVIVFSAAVFELISSSATGGGIAGTLTYMVRQVSEFEANIVSVERLREYSSVETEADWVNYRRRPTPNWPVTGSVVMGNYQTRYRPGLDLVLKGISCRINGGEKIGIVGRTGAGKSSLTLALFRIIEAAGGAIIIDGINIADIGLHDLRSRLTILPQDPVLFSGSLRFNLDPFDQFTDDQVWQALDRAHLKNFVSELPDGLQYECGEEGTNLSVGQRQLVCLARTLLRRTKVLILDEATAAVDMETDTLIQNTIRLAFHNCTIITIAHRLNTIMDYDRVMVMDGGVIKEFDAPETLLADTDSVFHSMAKDAGLV</sequence>
<dbReference type="FunFam" id="1.20.1560.10:FF:000020">
    <property type="entry name" value="ABC metal ion transporter"/>
    <property type="match status" value="1"/>
</dbReference>
<dbReference type="SMART" id="SM00382">
    <property type="entry name" value="AAA"/>
    <property type="match status" value="2"/>
</dbReference>
<dbReference type="SUPFAM" id="SSF52540">
    <property type="entry name" value="P-loop containing nucleoside triphosphate hydrolases"/>
    <property type="match status" value="2"/>
</dbReference>
<protein>
    <submittedName>
        <fullName evidence="14">Uncharacterized protein</fullName>
    </submittedName>
</protein>
<dbReference type="CDD" id="cd18595">
    <property type="entry name" value="ABC_6TM_MRP1_2_3_6_D1_like"/>
    <property type="match status" value="1"/>
</dbReference>
<dbReference type="InterPro" id="IPR036640">
    <property type="entry name" value="ABC1_TM_sf"/>
</dbReference>
<dbReference type="CDD" id="cd03250">
    <property type="entry name" value="ABCC_MRP_domain1"/>
    <property type="match status" value="1"/>
</dbReference>
<keyword evidence="5 11" id="KW-0812">Transmembrane</keyword>
<dbReference type="Proteomes" id="UP001519460">
    <property type="component" value="Unassembled WGS sequence"/>
</dbReference>
<dbReference type="Pfam" id="PF00664">
    <property type="entry name" value="ABC_membrane"/>
    <property type="match status" value="2"/>
</dbReference>
<feature type="transmembrane region" description="Helical" evidence="11">
    <location>
        <begin position="120"/>
        <end position="141"/>
    </location>
</feature>
<dbReference type="FunFam" id="1.20.1560.10:FF:000013">
    <property type="entry name" value="ABC transporter C family member 2"/>
    <property type="match status" value="1"/>
</dbReference>
<keyword evidence="7" id="KW-0547">Nucleotide-binding</keyword>
<dbReference type="InterPro" id="IPR017871">
    <property type="entry name" value="ABC_transporter-like_CS"/>
</dbReference>
<dbReference type="PANTHER" id="PTHR24223:SF443">
    <property type="entry name" value="MULTIDRUG-RESISTANCE LIKE PROTEIN 1, ISOFORM I"/>
    <property type="match status" value="1"/>
</dbReference>
<keyword evidence="9 11" id="KW-1133">Transmembrane helix</keyword>
<dbReference type="InterPro" id="IPR027417">
    <property type="entry name" value="P-loop_NTPase"/>
</dbReference>
<dbReference type="FunFam" id="3.40.50.300:FF:000293">
    <property type="entry name" value="ATP binding cassette subfamily C member 1"/>
    <property type="match status" value="1"/>
</dbReference>
<reference evidence="14 15" key="1">
    <citation type="journal article" date="2023" name="Sci. Data">
        <title>Genome assembly of the Korean intertidal mud-creeper Batillaria attramentaria.</title>
        <authorList>
            <person name="Patra A.K."/>
            <person name="Ho P.T."/>
            <person name="Jun S."/>
            <person name="Lee S.J."/>
            <person name="Kim Y."/>
            <person name="Won Y.J."/>
        </authorList>
    </citation>
    <scope>NUCLEOTIDE SEQUENCE [LARGE SCALE GENOMIC DNA]</scope>
    <source>
        <strain evidence="14">Wonlab-2016</strain>
    </source>
</reference>
<dbReference type="CDD" id="cd03244">
    <property type="entry name" value="ABCC_MRP_domain2"/>
    <property type="match status" value="1"/>
</dbReference>
<feature type="domain" description="ABC transmembrane type-1" evidence="13">
    <location>
        <begin position="332"/>
        <end position="608"/>
    </location>
</feature>
<accession>A0ABD0K1S5</accession>
<feature type="transmembrane region" description="Helical" evidence="11">
    <location>
        <begin position="1035"/>
        <end position="1066"/>
    </location>
</feature>
<dbReference type="SUPFAM" id="SSF90123">
    <property type="entry name" value="ABC transporter transmembrane region"/>
    <property type="match status" value="2"/>
</dbReference>
<feature type="domain" description="ABC transporter" evidence="12">
    <location>
        <begin position="1219"/>
        <end position="1453"/>
    </location>
</feature>
<feature type="transmembrane region" description="Helical" evidence="11">
    <location>
        <begin position="466"/>
        <end position="485"/>
    </location>
</feature>
<evidence type="ECO:0000313" key="14">
    <source>
        <dbReference type="EMBL" id="KAK7480989.1"/>
    </source>
</evidence>
<proteinExistence type="inferred from homology"/>
<evidence type="ECO:0000259" key="12">
    <source>
        <dbReference type="PROSITE" id="PS50893"/>
    </source>
</evidence>
<keyword evidence="15" id="KW-1185">Reference proteome</keyword>
<evidence type="ECO:0000256" key="3">
    <source>
        <dbReference type="ARBA" id="ARBA00022448"/>
    </source>
</evidence>
<dbReference type="PROSITE" id="PS50929">
    <property type="entry name" value="ABC_TM1F"/>
    <property type="match status" value="2"/>
</dbReference>
<dbReference type="InterPro" id="IPR050173">
    <property type="entry name" value="ABC_transporter_C-like"/>
</dbReference>
<dbReference type="GO" id="GO:0000323">
    <property type="term" value="C:lytic vacuole"/>
    <property type="evidence" value="ECO:0007669"/>
    <property type="project" value="UniProtKB-ARBA"/>
</dbReference>
<feature type="transmembrane region" description="Helical" evidence="11">
    <location>
        <begin position="153"/>
        <end position="173"/>
    </location>
</feature>
<feature type="domain" description="ABC transporter" evidence="12">
    <location>
        <begin position="640"/>
        <end position="864"/>
    </location>
</feature>
<evidence type="ECO:0000256" key="10">
    <source>
        <dbReference type="ARBA" id="ARBA00023136"/>
    </source>
</evidence>
<feature type="domain" description="ABC transmembrane type-1" evidence="13">
    <location>
        <begin position="952"/>
        <end position="1175"/>
    </location>
</feature>
<comment type="caution">
    <text evidence="14">The sequence shown here is derived from an EMBL/GenBank/DDBJ whole genome shotgun (WGS) entry which is preliminary data.</text>
</comment>
<dbReference type="GO" id="GO:0005524">
    <property type="term" value="F:ATP binding"/>
    <property type="evidence" value="ECO:0007669"/>
    <property type="project" value="UniProtKB-KW"/>
</dbReference>
<gene>
    <name evidence="14" type="ORF">BaRGS_00027804</name>
</gene>
<dbReference type="InterPro" id="IPR003439">
    <property type="entry name" value="ABC_transporter-like_ATP-bd"/>
</dbReference>
<dbReference type="Pfam" id="PF00005">
    <property type="entry name" value="ABC_tran"/>
    <property type="match status" value="2"/>
</dbReference>
<keyword evidence="6" id="KW-0677">Repeat</keyword>
<dbReference type="PROSITE" id="PS50893">
    <property type="entry name" value="ABC_TRANSPORTER_2"/>
    <property type="match status" value="2"/>
</dbReference>
<evidence type="ECO:0000256" key="4">
    <source>
        <dbReference type="ARBA" id="ARBA00022554"/>
    </source>
</evidence>
<evidence type="ECO:0000256" key="11">
    <source>
        <dbReference type="SAM" id="Phobius"/>
    </source>
</evidence>
<evidence type="ECO:0000256" key="5">
    <source>
        <dbReference type="ARBA" id="ARBA00022692"/>
    </source>
</evidence>
<keyword evidence="4" id="KW-0926">Vacuole</keyword>
<feature type="transmembrane region" description="Helical" evidence="11">
    <location>
        <begin position="536"/>
        <end position="556"/>
    </location>
</feature>
<name>A0ABD0K1S5_9CAEN</name>
<dbReference type="Gene3D" id="1.20.1560.10">
    <property type="entry name" value="ABC transporter type 1, transmembrane domain"/>
    <property type="match status" value="2"/>
</dbReference>
<dbReference type="EMBL" id="JACVVK020000270">
    <property type="protein sequence ID" value="KAK7480989.1"/>
    <property type="molecule type" value="Genomic_DNA"/>
</dbReference>
<comment type="subcellular location">
    <subcellularLocation>
        <location evidence="1">Vacuole membrane</location>
        <topology evidence="1">Multi-pass membrane protein</topology>
    </subcellularLocation>
</comment>
<dbReference type="PANTHER" id="PTHR24223">
    <property type="entry name" value="ATP-BINDING CASSETTE SUB-FAMILY C"/>
    <property type="match status" value="1"/>
</dbReference>
<feature type="transmembrane region" description="Helical" evidence="11">
    <location>
        <begin position="361"/>
        <end position="386"/>
    </location>
</feature>
<evidence type="ECO:0000256" key="6">
    <source>
        <dbReference type="ARBA" id="ARBA00022737"/>
    </source>
</evidence>
<dbReference type="InterPro" id="IPR003593">
    <property type="entry name" value="AAA+_ATPase"/>
</dbReference>
<feature type="transmembrane region" description="Helical" evidence="11">
    <location>
        <begin position="441"/>
        <end position="460"/>
    </location>
</feature>
<evidence type="ECO:0000313" key="15">
    <source>
        <dbReference type="Proteomes" id="UP001519460"/>
    </source>
</evidence>
<dbReference type="GO" id="GO:0005774">
    <property type="term" value="C:vacuolar membrane"/>
    <property type="evidence" value="ECO:0007669"/>
    <property type="project" value="UniProtKB-SubCell"/>
</dbReference>
<dbReference type="CDD" id="cd18603">
    <property type="entry name" value="ABC_6TM_MRP1_2_3_6_D2_like"/>
    <property type="match status" value="1"/>
</dbReference>
<evidence type="ECO:0000256" key="9">
    <source>
        <dbReference type="ARBA" id="ARBA00022989"/>
    </source>
</evidence>
<dbReference type="GO" id="GO:0022857">
    <property type="term" value="F:transmembrane transporter activity"/>
    <property type="evidence" value="ECO:0007669"/>
    <property type="project" value="UniProtKB-ARBA"/>
</dbReference>